<dbReference type="EMBL" id="JAVEPI010000001">
    <property type="protein sequence ID" value="KAK1444894.1"/>
    <property type="molecule type" value="Genomic_DNA"/>
</dbReference>
<feature type="transmembrane region" description="Helical" evidence="3">
    <location>
        <begin position="343"/>
        <end position="364"/>
    </location>
</feature>
<organism evidence="4 5">
    <name type="scientific">Babesia gibsoni</name>
    <dbReference type="NCBI Taxonomy" id="33632"/>
    <lineage>
        <taxon>Eukaryota</taxon>
        <taxon>Sar</taxon>
        <taxon>Alveolata</taxon>
        <taxon>Apicomplexa</taxon>
        <taxon>Aconoidasida</taxon>
        <taxon>Piroplasmida</taxon>
        <taxon>Babesiidae</taxon>
        <taxon>Babesia</taxon>
    </lineage>
</organism>
<feature type="transmembrane region" description="Helical" evidence="3">
    <location>
        <begin position="422"/>
        <end position="455"/>
    </location>
</feature>
<feature type="transmembrane region" description="Helical" evidence="3">
    <location>
        <begin position="608"/>
        <end position="628"/>
    </location>
</feature>
<feature type="transmembrane region" description="Helical" evidence="3">
    <location>
        <begin position="541"/>
        <end position="564"/>
    </location>
</feature>
<feature type="transmembrane region" description="Helical" evidence="3">
    <location>
        <begin position="34"/>
        <end position="52"/>
    </location>
</feature>
<name>A0AAD8PGF7_BABGI</name>
<proteinExistence type="inferred from homology"/>
<reference evidence="4" key="1">
    <citation type="submission" date="2023-08" db="EMBL/GenBank/DDBJ databases">
        <title>Draft sequence of the Babesia gibsoni genome.</title>
        <authorList>
            <person name="Yamagishi J.Y."/>
            <person name="Xuan X.X."/>
        </authorList>
    </citation>
    <scope>NUCLEOTIDE SEQUENCE</scope>
    <source>
        <strain evidence="4">Azabu</strain>
    </source>
</reference>
<feature type="region of interest" description="Disordered" evidence="2">
    <location>
        <begin position="221"/>
        <end position="252"/>
    </location>
</feature>
<keyword evidence="3" id="KW-1133">Transmembrane helix</keyword>
<dbReference type="Proteomes" id="UP001230268">
    <property type="component" value="Unassembled WGS sequence"/>
</dbReference>
<sequence>MTVKILVVHYLVFPAIISNKGVIIQEPCGAATELTILLLLTPTLYALMSFRAGAHLYGSFNSISSERLMHTDLIIHVSLDYFDIVDLCYIFNTISTAFYYNNDILQGFCGVLLGTSIFLHAYSFPRMSQTSKNSRKYAAIVGIFFVDLPFAIIRIVAWILISKHSVFGIFLLKNVCFTILQASRVRHCSIGIRTLNYSKKLMEAPGNVDLSTVNTLAEGEGQQGVGAESMQDEDSSVDSDCDTDVPGSRQEGRRSYVTFSTKAHHVDQDIHYNPLHRRSMRLSTMDTQRTSVTKINMPESFAVSAVSLKRMLQKILLVISVGTKMEIAHLLDSKLQLSLWQNALMAIPHIVVWGTEITIVIMFYRFNELSDMDYRGLFNFEGLSKMSFGNLPLCMRVTPFLILSASLVNFICWSLVGPLLGSLFAAVYVLVTLFSFSFVLLSLSEFIPALHILGFISQHIMGTPREYLFFFFGVTPFLNLLSGLYPFLCLTLGKNEIFYINPSVVSMKNSDIIRDSVNLINSSFAVNVDAIGDDESCSISLASLLVLTSAKIMCIPPACHSLLVGQNLIKATRLDRALISYHKNIFMRTLLIRMYCILMVVGKNGHNYSCAIVAYVLHLFLIMLHSFCSTAVRRIHIEAVNMQSLCADILKETKTQRMRYNKLMPYEKDHVNTTPLTTGHWIFKKHKRNKMFL</sequence>
<feature type="transmembrane region" description="Helical" evidence="3">
    <location>
        <begin position="585"/>
        <end position="602"/>
    </location>
</feature>
<keyword evidence="3" id="KW-0812">Transmembrane</keyword>
<comment type="similarity">
    <text evidence="1">Belongs to the TMEM121 family.</text>
</comment>
<evidence type="ECO:0000256" key="2">
    <source>
        <dbReference type="SAM" id="MobiDB-lite"/>
    </source>
</evidence>
<dbReference type="Pfam" id="PF14997">
    <property type="entry name" value="CECR6_TMEM121"/>
    <property type="match status" value="1"/>
</dbReference>
<gene>
    <name evidence="4" type="ORF">BgAZ_108000</name>
</gene>
<feature type="transmembrane region" description="Helical" evidence="3">
    <location>
        <begin position="104"/>
        <end position="125"/>
    </location>
</feature>
<keyword evidence="5" id="KW-1185">Reference proteome</keyword>
<evidence type="ECO:0000256" key="3">
    <source>
        <dbReference type="SAM" id="Phobius"/>
    </source>
</evidence>
<comment type="caution">
    <text evidence="4">The sequence shown here is derived from an EMBL/GenBank/DDBJ whole genome shotgun (WGS) entry which is preliminary data.</text>
</comment>
<protein>
    <submittedName>
        <fullName evidence="4">Uncharacterized protein</fullName>
    </submittedName>
</protein>
<feature type="transmembrane region" description="Helical" evidence="3">
    <location>
        <begin position="137"/>
        <end position="160"/>
    </location>
</feature>
<accession>A0AAD8PGF7</accession>
<keyword evidence="3" id="KW-0472">Membrane</keyword>
<evidence type="ECO:0000313" key="4">
    <source>
        <dbReference type="EMBL" id="KAK1444894.1"/>
    </source>
</evidence>
<evidence type="ECO:0000313" key="5">
    <source>
        <dbReference type="Proteomes" id="UP001230268"/>
    </source>
</evidence>
<evidence type="ECO:0000256" key="1">
    <source>
        <dbReference type="ARBA" id="ARBA00007711"/>
    </source>
</evidence>
<feature type="transmembrane region" description="Helical" evidence="3">
    <location>
        <begin position="467"/>
        <end position="488"/>
    </location>
</feature>
<dbReference type="InterPro" id="IPR032776">
    <property type="entry name" value="CECR6/TMEM121"/>
</dbReference>
<dbReference type="AlphaFoldDB" id="A0AAD8PGF7"/>
<feature type="compositionally biased region" description="Acidic residues" evidence="2">
    <location>
        <begin position="230"/>
        <end position="243"/>
    </location>
</feature>